<dbReference type="PROSITE" id="PS00866">
    <property type="entry name" value="CPSASE_1"/>
    <property type="match status" value="1"/>
</dbReference>
<dbReference type="SUPFAM" id="SSF51556">
    <property type="entry name" value="Metallo-dependent hydrolases"/>
    <property type="match status" value="1"/>
</dbReference>
<dbReference type="InterPro" id="IPR058047">
    <property type="entry name" value="CPSase_preATP-grasp"/>
</dbReference>
<evidence type="ECO:0000256" key="5">
    <source>
        <dbReference type="ARBA" id="ARBA00009799"/>
    </source>
</evidence>
<keyword evidence="16" id="KW-0378">Hydrolase</keyword>
<dbReference type="FunFam" id="3.40.50.1370:FF:000002">
    <property type="entry name" value="Aspartate carbamoyltransferase 2"/>
    <property type="match status" value="1"/>
</dbReference>
<dbReference type="Gene3D" id="3.40.50.880">
    <property type="match status" value="1"/>
</dbReference>
<dbReference type="EMBL" id="MN739762">
    <property type="protein sequence ID" value="QHT25275.1"/>
    <property type="molecule type" value="Genomic_DNA"/>
</dbReference>
<dbReference type="NCBIfam" id="NF009475">
    <property type="entry name" value="PRK12838.1"/>
    <property type="match status" value="1"/>
</dbReference>
<evidence type="ECO:0000256" key="22">
    <source>
        <dbReference type="ARBA" id="ARBA00043968"/>
    </source>
</evidence>
<dbReference type="InterPro" id="IPR036897">
    <property type="entry name" value="CarbamoylP_synth_lsu_oligo_sf"/>
</dbReference>
<evidence type="ECO:0000256" key="26">
    <source>
        <dbReference type="ARBA" id="ARBA00044063"/>
    </source>
</evidence>
<comment type="cofactor">
    <cofactor evidence="1">
        <name>Mn(2+)</name>
        <dbReference type="ChEBI" id="CHEBI:29035"/>
    </cofactor>
</comment>
<keyword evidence="9" id="KW-0055">Arginine biosynthesis</keyword>
<dbReference type="Pfam" id="PF00185">
    <property type="entry name" value="OTCace"/>
    <property type="match status" value="1"/>
</dbReference>
<comment type="similarity">
    <text evidence="25">In the 2nd section; belongs to the CarB family.</text>
</comment>
<dbReference type="SUPFAM" id="SSF52021">
    <property type="entry name" value="Carbamoyl phosphate synthetase, small subunit N-terminal domain"/>
    <property type="match status" value="1"/>
</dbReference>
<keyword evidence="13" id="KW-0479">Metal-binding</keyword>
<dbReference type="NCBIfam" id="NF003671">
    <property type="entry name" value="PRK05294.1"/>
    <property type="match status" value="1"/>
</dbReference>
<organism evidence="36">
    <name type="scientific">viral metagenome</name>
    <dbReference type="NCBI Taxonomy" id="1070528"/>
    <lineage>
        <taxon>unclassified sequences</taxon>
        <taxon>metagenomes</taxon>
        <taxon>organismal metagenomes</taxon>
    </lineage>
</organism>
<dbReference type="Gene3D" id="1.10.1030.10">
    <property type="entry name" value="Carbamoyl-phosphate synthetase, large subunit oligomerisation domain"/>
    <property type="match status" value="1"/>
</dbReference>
<dbReference type="GO" id="GO:0006207">
    <property type="term" value="P:'de novo' pyrimidine nucleobase biosynthetic process"/>
    <property type="evidence" value="ECO:0007669"/>
    <property type="project" value="InterPro"/>
</dbReference>
<dbReference type="SUPFAM" id="SSF48108">
    <property type="entry name" value="Carbamoyl phosphate synthetase, large subunit connection domain"/>
    <property type="match status" value="1"/>
</dbReference>
<dbReference type="HAMAP" id="MF_01209">
    <property type="entry name" value="CPSase_S_chain"/>
    <property type="match status" value="1"/>
</dbReference>
<dbReference type="Gene3D" id="3.30.470.20">
    <property type="entry name" value="ATP-grasp fold, B domain"/>
    <property type="match status" value="2"/>
</dbReference>
<dbReference type="PROSITE" id="PS00867">
    <property type="entry name" value="CPSASE_2"/>
    <property type="match status" value="1"/>
</dbReference>
<dbReference type="PROSITE" id="PS00097">
    <property type="entry name" value="CARBAMOYLTRANSFERASE"/>
    <property type="match status" value="1"/>
</dbReference>
<dbReference type="Gene3D" id="3.50.30.20">
    <property type="entry name" value="Carbamoyl-phosphate synthase small subunit, N-terminal domain"/>
    <property type="match status" value="1"/>
</dbReference>
<dbReference type="NCBIfam" id="TIGR01369">
    <property type="entry name" value="CPSaseII_lrg"/>
    <property type="match status" value="1"/>
</dbReference>
<dbReference type="GO" id="GO:0004088">
    <property type="term" value="F:carbamoyl-phosphate synthase (glutamine-hydrolyzing) activity"/>
    <property type="evidence" value="ECO:0007669"/>
    <property type="project" value="UniProtKB-EC"/>
</dbReference>
<keyword evidence="21" id="KW-0511">Multifunctional enzyme</keyword>
<keyword evidence="14" id="KW-0677">Repeat</keyword>
<evidence type="ECO:0000256" key="9">
    <source>
        <dbReference type="ARBA" id="ARBA00022571"/>
    </source>
</evidence>
<dbReference type="GO" id="GO:0006526">
    <property type="term" value="P:L-arginine biosynthetic process"/>
    <property type="evidence" value="ECO:0007669"/>
    <property type="project" value="UniProtKB-KW"/>
</dbReference>
<evidence type="ECO:0000256" key="19">
    <source>
        <dbReference type="ARBA" id="ARBA00022975"/>
    </source>
</evidence>
<evidence type="ECO:0000259" key="34">
    <source>
        <dbReference type="PROSITE" id="PS50975"/>
    </source>
</evidence>
<dbReference type="Gene3D" id="3.40.50.1370">
    <property type="entry name" value="Aspartate/ornithine carbamoyltransferase"/>
    <property type="match status" value="2"/>
</dbReference>
<evidence type="ECO:0000256" key="1">
    <source>
        <dbReference type="ARBA" id="ARBA00001936"/>
    </source>
</evidence>
<dbReference type="PANTHER" id="PTHR11405:SF5">
    <property type="entry name" value="CAD PROTEIN"/>
    <property type="match status" value="1"/>
</dbReference>
<dbReference type="GO" id="GO:0004070">
    <property type="term" value="F:aspartate carbamoyltransferase activity"/>
    <property type="evidence" value="ECO:0007669"/>
    <property type="project" value="UniProtKB-EC"/>
</dbReference>
<evidence type="ECO:0000259" key="35">
    <source>
        <dbReference type="PROSITE" id="PS51855"/>
    </source>
</evidence>
<dbReference type="InterPro" id="IPR006130">
    <property type="entry name" value="Asp/Orn_carbamoylTrfase"/>
</dbReference>
<evidence type="ECO:0000256" key="14">
    <source>
        <dbReference type="ARBA" id="ARBA00022737"/>
    </source>
</evidence>
<dbReference type="InterPro" id="IPR017926">
    <property type="entry name" value="GATASE"/>
</dbReference>
<dbReference type="SUPFAM" id="SSF52440">
    <property type="entry name" value="PreATP-grasp domain"/>
    <property type="match status" value="2"/>
</dbReference>
<comment type="similarity">
    <text evidence="22">In the 3rd section; belongs to the metallo-dependent hydrolases superfamily. DHOase family. CAD subfamily.</text>
</comment>
<comment type="function">
    <text evidence="31">Small subunit of the glutamine-dependent carbamoyl phosphate synthetase (CPSase). CPSase catalyzes the formation of carbamoyl phosphate from the ammonia moiety of glutamine, carbonate, and phosphate donated by ATP, constituting the first step of the biosynthetic pathway leading to pyrimidine nucleotides. The large subunit (synthetase) binds the substrates ammonia (free or transferred from glutamine from the small subunit), hydrogencarbonate and ATP and carries out an ATP-coupled ligase reaction, activating hydrogencarbonate by forming carboxy phosphate which reacts with ammonia to form carbamoyl phosphate.</text>
</comment>
<dbReference type="EC" id="2.1.3.2" evidence="8"/>
<dbReference type="GO" id="GO:0005524">
    <property type="term" value="F:ATP binding"/>
    <property type="evidence" value="ECO:0007669"/>
    <property type="project" value="UniProtKB-KW"/>
</dbReference>
<comment type="similarity">
    <text evidence="5">Belongs to the CarB family.</text>
</comment>
<dbReference type="InterPro" id="IPR005483">
    <property type="entry name" value="CPSase_dom"/>
</dbReference>
<dbReference type="UniPathway" id="UPA00070">
    <property type="reaction ID" value="UER00115"/>
</dbReference>
<keyword evidence="19" id="KW-0665">Pyrimidine biosynthesis</keyword>
<comment type="catalytic activity">
    <reaction evidence="30">
        <text>L-glutamine + H2O = L-glutamate + NH4(+)</text>
        <dbReference type="Rhea" id="RHEA:15889"/>
        <dbReference type="ChEBI" id="CHEBI:15377"/>
        <dbReference type="ChEBI" id="CHEBI:28938"/>
        <dbReference type="ChEBI" id="CHEBI:29985"/>
        <dbReference type="ChEBI" id="CHEBI:58359"/>
        <dbReference type="EC" id="3.5.1.2"/>
    </reaction>
</comment>
<dbReference type="InterPro" id="IPR035686">
    <property type="entry name" value="CPSase_GATase1"/>
</dbReference>
<evidence type="ECO:0000256" key="3">
    <source>
        <dbReference type="ARBA" id="ARBA00004852"/>
    </source>
</evidence>
<dbReference type="PRINTS" id="PR00101">
    <property type="entry name" value="ATCASE"/>
</dbReference>
<dbReference type="InterPro" id="IPR011761">
    <property type="entry name" value="ATP-grasp"/>
</dbReference>
<comment type="similarity">
    <text evidence="24">In the N-terminal section; belongs to the CarA family.</text>
</comment>
<dbReference type="InterPro" id="IPR011607">
    <property type="entry name" value="MGS-like_dom"/>
</dbReference>
<evidence type="ECO:0000256" key="7">
    <source>
        <dbReference type="ARBA" id="ARBA00012918"/>
    </source>
</evidence>
<dbReference type="GO" id="GO:0004359">
    <property type="term" value="F:glutaminase activity"/>
    <property type="evidence" value="ECO:0007669"/>
    <property type="project" value="UniProtKB-EC"/>
</dbReference>
<comment type="pathway">
    <text evidence="2">Pyrimidine metabolism; UMP biosynthesis via de novo pathway; (S)-dihydroorotate from bicarbonate: step 1/3.</text>
</comment>
<keyword evidence="18" id="KW-0460">Magnesium</keyword>
<evidence type="ECO:0000256" key="23">
    <source>
        <dbReference type="ARBA" id="ARBA00043979"/>
    </source>
</evidence>
<dbReference type="GO" id="GO:0004087">
    <property type="term" value="F:carbamoyl-phosphate synthase (ammonia) activity"/>
    <property type="evidence" value="ECO:0007669"/>
    <property type="project" value="UniProtKB-EC"/>
</dbReference>
<comment type="catalytic activity">
    <reaction evidence="29">
        <text>carbamoyl phosphate + L-aspartate = N-carbamoyl-L-aspartate + phosphate + H(+)</text>
        <dbReference type="Rhea" id="RHEA:20013"/>
        <dbReference type="ChEBI" id="CHEBI:15378"/>
        <dbReference type="ChEBI" id="CHEBI:29991"/>
        <dbReference type="ChEBI" id="CHEBI:32814"/>
        <dbReference type="ChEBI" id="CHEBI:43474"/>
        <dbReference type="ChEBI" id="CHEBI:58228"/>
        <dbReference type="EC" id="2.1.3.2"/>
    </reaction>
</comment>
<dbReference type="Gene3D" id="3.30.1490.20">
    <property type="entry name" value="ATP-grasp fold, A domain"/>
    <property type="match status" value="1"/>
</dbReference>
<dbReference type="InterPro" id="IPR029062">
    <property type="entry name" value="Class_I_gatase-like"/>
</dbReference>
<comment type="pathway">
    <text evidence="4">Amino-acid biosynthesis; L-arginine biosynthesis; carbamoyl phosphate from bicarbonate: step 1/1.</text>
</comment>
<dbReference type="Pfam" id="PF25596">
    <property type="entry name" value="CPSase_L_D1"/>
    <property type="match status" value="2"/>
</dbReference>
<dbReference type="GO" id="GO:0046872">
    <property type="term" value="F:metal ion binding"/>
    <property type="evidence" value="ECO:0007669"/>
    <property type="project" value="UniProtKB-KW"/>
</dbReference>
<dbReference type="PROSITE" id="PS51855">
    <property type="entry name" value="MGS"/>
    <property type="match status" value="1"/>
</dbReference>
<dbReference type="FunFam" id="3.50.30.20:FF:000002">
    <property type="entry name" value="Carbamoyl-phosphate synthase 1, mitochondrial"/>
    <property type="match status" value="1"/>
</dbReference>
<evidence type="ECO:0000256" key="12">
    <source>
        <dbReference type="ARBA" id="ARBA00022679"/>
    </source>
</evidence>
<dbReference type="InterPro" id="IPR016185">
    <property type="entry name" value="PreATP-grasp_dom_sf"/>
</dbReference>
<evidence type="ECO:0000313" key="36">
    <source>
        <dbReference type="EMBL" id="QHT25275.1"/>
    </source>
</evidence>
<keyword evidence="17" id="KW-0067">ATP-binding</keyword>
<keyword evidence="15" id="KW-0547">Nucleotide-binding</keyword>
<comment type="catalytic activity">
    <reaction evidence="27">
        <text>hydrogencarbonate + NH4(+) + 2 ATP = carbamoyl phosphate + 2 ADP + phosphate + 2 H(+)</text>
        <dbReference type="Rhea" id="RHEA:18029"/>
        <dbReference type="ChEBI" id="CHEBI:15378"/>
        <dbReference type="ChEBI" id="CHEBI:17544"/>
        <dbReference type="ChEBI" id="CHEBI:28938"/>
        <dbReference type="ChEBI" id="CHEBI:30616"/>
        <dbReference type="ChEBI" id="CHEBI:43474"/>
        <dbReference type="ChEBI" id="CHEBI:58228"/>
        <dbReference type="ChEBI" id="CHEBI:456216"/>
        <dbReference type="EC" id="6.3.4.16"/>
    </reaction>
</comment>
<evidence type="ECO:0000256" key="31">
    <source>
        <dbReference type="ARBA" id="ARBA00060037"/>
    </source>
</evidence>
<evidence type="ECO:0000256" key="20">
    <source>
        <dbReference type="ARBA" id="ARBA00023211"/>
    </source>
</evidence>
<proteinExistence type="inferred from homology"/>
<dbReference type="GO" id="GO:0005951">
    <property type="term" value="C:carbamoyl-phosphate synthase complex"/>
    <property type="evidence" value="ECO:0007669"/>
    <property type="project" value="TreeGrafter"/>
</dbReference>
<dbReference type="Pfam" id="PF02787">
    <property type="entry name" value="CPSase_L_D3"/>
    <property type="match status" value="1"/>
</dbReference>
<dbReference type="Pfam" id="PF00988">
    <property type="entry name" value="CPSase_sm_chain"/>
    <property type="match status" value="1"/>
</dbReference>
<dbReference type="PROSITE" id="PS51273">
    <property type="entry name" value="GATASE_TYPE_1"/>
    <property type="match status" value="1"/>
</dbReference>
<evidence type="ECO:0000256" key="21">
    <source>
        <dbReference type="ARBA" id="ARBA00023268"/>
    </source>
</evidence>
<accession>A0A6C0ED38</accession>
<evidence type="ECO:0000256" key="6">
    <source>
        <dbReference type="ARBA" id="ARBA00012738"/>
    </source>
</evidence>
<dbReference type="Pfam" id="PF02786">
    <property type="entry name" value="CPSase_L_D2"/>
    <property type="match status" value="2"/>
</dbReference>
<dbReference type="InterPro" id="IPR006131">
    <property type="entry name" value="Asp_carbamoyltransf_Asp/Orn-bd"/>
</dbReference>
<dbReference type="InterPro" id="IPR002474">
    <property type="entry name" value="CarbamoylP_synth_ssu_N"/>
</dbReference>
<dbReference type="InterPro" id="IPR013815">
    <property type="entry name" value="ATP_grasp_subdomain_1"/>
</dbReference>
<name>A0A6C0ED38_9ZZZZ</name>
<dbReference type="FunFam" id="3.30.1490.20:FF:000001">
    <property type="entry name" value="Carbamoyl-phosphate synthase large chain"/>
    <property type="match status" value="1"/>
</dbReference>
<evidence type="ECO:0000256" key="32">
    <source>
        <dbReference type="ARBA" id="ARBA00069524"/>
    </source>
</evidence>
<comment type="similarity">
    <text evidence="23">In the C-terminal section; belongs to the aspartate/ornithine carbamoyltransferase superfamily. ATCase family.</text>
</comment>
<evidence type="ECO:0000256" key="4">
    <source>
        <dbReference type="ARBA" id="ARBA00005077"/>
    </source>
</evidence>
<dbReference type="GO" id="GO:0044205">
    <property type="term" value="P:'de novo' UMP biosynthetic process"/>
    <property type="evidence" value="ECO:0007669"/>
    <property type="project" value="UniProtKB-UniPathway"/>
</dbReference>
<dbReference type="FunFam" id="3.30.470.20:FF:000026">
    <property type="entry name" value="Carbamoyl-phosphate synthase large chain"/>
    <property type="match status" value="1"/>
</dbReference>
<keyword evidence="10" id="KW-0436">Ligase</keyword>
<evidence type="ECO:0000256" key="11">
    <source>
        <dbReference type="ARBA" id="ARBA00022605"/>
    </source>
</evidence>
<dbReference type="FunFam" id="3.40.50.20:FF:000001">
    <property type="entry name" value="Carbamoyl-phosphate synthase large chain"/>
    <property type="match status" value="1"/>
</dbReference>
<evidence type="ECO:0000256" key="2">
    <source>
        <dbReference type="ARBA" id="ARBA00004812"/>
    </source>
</evidence>
<evidence type="ECO:0000256" key="29">
    <source>
        <dbReference type="ARBA" id="ARBA00048859"/>
    </source>
</evidence>
<dbReference type="InterPro" id="IPR036914">
    <property type="entry name" value="MGS-like_dom_sf"/>
</dbReference>
<dbReference type="FunFam" id="3.40.50.20:FF:000002">
    <property type="entry name" value="Carbamoyl-phosphate synthase large chain"/>
    <property type="match status" value="1"/>
</dbReference>
<evidence type="ECO:0000256" key="28">
    <source>
        <dbReference type="ARBA" id="ARBA00048816"/>
    </source>
</evidence>
<dbReference type="EC" id="6.3.4.16" evidence="26"/>
<evidence type="ECO:0000256" key="10">
    <source>
        <dbReference type="ARBA" id="ARBA00022598"/>
    </source>
</evidence>
<dbReference type="Gene3D" id="3.40.50.1380">
    <property type="entry name" value="Methylglyoxal synthase-like domain"/>
    <property type="match status" value="1"/>
</dbReference>
<dbReference type="CDD" id="cd01744">
    <property type="entry name" value="GATase1_CPSase"/>
    <property type="match status" value="1"/>
</dbReference>
<dbReference type="InterPro" id="IPR032466">
    <property type="entry name" value="Metal_Hydrolase"/>
</dbReference>
<dbReference type="SUPFAM" id="SSF52317">
    <property type="entry name" value="Class I glutamine amidotransferase-like"/>
    <property type="match status" value="1"/>
</dbReference>
<dbReference type="SUPFAM" id="SSF52335">
    <property type="entry name" value="Methylglyoxal synthase-like"/>
    <property type="match status" value="1"/>
</dbReference>
<reference evidence="36" key="1">
    <citation type="journal article" date="2020" name="Nature">
        <title>Giant virus diversity and host interactions through global metagenomics.</title>
        <authorList>
            <person name="Schulz F."/>
            <person name="Roux S."/>
            <person name="Paez-Espino D."/>
            <person name="Jungbluth S."/>
            <person name="Walsh D.A."/>
            <person name="Denef V.J."/>
            <person name="McMahon K.D."/>
            <person name="Konstantinidis K.T."/>
            <person name="Eloe-Fadrosh E.A."/>
            <person name="Kyrpides N.C."/>
            <person name="Woyke T."/>
        </authorList>
    </citation>
    <scope>NUCLEOTIDE SEQUENCE</scope>
    <source>
        <strain evidence="36">GVMAG-M-3300023179-150</strain>
    </source>
</reference>
<sequence>MHLELETGQIFYGKSFGFPVSVSGEVVFQTGMVGYPESLTDPSYHRQILVLTYPLIGNYGVPNNDKDENDILKYFESDKIQVSGLVVGEYNQQYSHWKGIKSLGDWLYEHKIPAIYGIDTRQLTLLIREHGTIKGRLIESSESLIKINWINISDINLVSEVSNPVVRYYPKIKKEDQPTILVIDFGIKNAQIRCLLDCGFNLEVVPWDYKFIDNIKNYNGIFLSNGPGDPTCMKLVISQLNEIIKNEYNIPIFGICLGHQILSLSAGGHTYKMKYGNRGHNIPVRFLNTKRCLITSQNHGYALDVSTLNDDWIPLFTNANDDSNEGIVHKKFNWFSVQFHPEAKAGPNDAHFLFNLFKKIVIHFKMYSDSNSDSNILNEIEKELVKPSLLPYQNKINELKKVLILGSGGLSIGQAGEFDYSGSQAIKAFKTNMQTVLINPNVATVQTSIGLADKIYSLPITSYFVKKVIELERPDCIALSFGGQTALNCGIQLEKDGTLNKYNVHVLGTPVSSIEATENRQLFKEKLEEIGERIAPSKTVYNLDDAYNVAETLGYPVLVRSGYSLGGLGSGFAKNKEELRVLVEPTFVEPDGQVIIDKSLKGWKEVEYEIVRDQYDNCISVCNMENLDPLGVHTGESIVVAPSQTLNNDEYNKLRNVALKTIRHLGIIGECNIQYALDPNSDDYFIVEVNARLSRSSALASKATGYPLANVAAKIMMGYSLVDIKNSVTKNTTACFEPSLDYCAIKIPRWDLKKFPQVSNKIGSSMKSVGEVMAISRSFEEALQKALRMVDENCNGLDPYHLHQVDVNLDDLSNPSYFRIFLIVQLLYQKKMTLDEIHQDTKIDLWFLRKFQKIVDMYYLLEKYQFDKDLLTKAKKRGFSDLQIAKVTQSTEIAIRNFRIEYNIKPYFKLIDTVAGEFPCYTNYCYSTYNGDQNDFESLGDESVVVLGSGVYRIGSSVEFDWCSVNCIKELRKTKKAIMINYNPETVSTDYDEADRLYFDELSFEVVMDIYQFENPMGIILSMGGQLPNNIAMDLHRQGVKVLGTSPENIDQAENRYKFSRMLDQIGVAQPLWKESTNLSDTKDFCNQVKYPCLVRPSYVLSGAAMTVVYSDEELDKSLTKSAQVSKDYPVVVSKFINDAKEIEIDAVSRDGWVELISIAEHVENAGVHSGDATLILPAQDLTDKTIKQIRKSVYKISNALQINGPFNIQFIAKDDQILVIECNLRVSRTFPFVSKTFDVNFITVATQIILGEKSNLSLSQLNRIQKQQTINNRIGVKVSQFSFNRLVNSDVKLGVEMVSTGEVVSYGLNHYQAYLKALASSGVKLPIPYKSKILISIGSFKFKEEFKESVKMLSNIFEVYGTYGTVDYYNTHMNTNTNMNKDMNINLKSFKNNIDVLEKIRKRYFDLIINISDPNKTREVCHNSFGYQMRSTAIKFATSVITDIKTAKLLTKAITYHWDEYHEVDQEIDCKTSYQSVTIHGLVDLHFNFNNINNLKILKNFNIAGVCKHETTLALKGGITTIVVMPSIESSLDNLGMLQQYSEIMKNESQVDYFLTILGTSNLANSPNLENEMIEMSKIAIGMKLYLSDILTDPHDWSKLLSKWPYDRMIFVDVGDIKSLMAFMFIAKKYPHHYHLSNLKSRMELEIVQEARINGLTITTEVTLHTLFLNNSITKEDSKYLFDNLNQIDCFASNNNNNNNNGNDNDMEERSIENTLKICATAIKDGKITLDTLIEKMVKNPRKIMKLSVSKTLLEIDLDYVSRISEKNAYGFLRRIVINNKIILIDEKKLDESYNTTNLIEEYQKGKPYNNNDNNNTSEEISELEEITFVDEYLPTKPYTKVPYNYKDILRVNQFDREQLRLLCLRAQELREKLKKQSTLDILKGKTVATVFYEPSTRTRLSFEVAAKKMGADVIALTPEYSSIKKGESMMDSLKTIETYCDLVVLRSSKEGDVDEMSKFIRKPLINAGDGCGEHPTQALLDLYTIKEERGSLHNLTITFVGDLKHGRTVHSLVKLLAQYDLLRFYYVSDPELNLPKNIQDEISIINPNLEQSHVETLDDVLLRTDVLYMTRLQEERLCEGDNKNKFKYPIITPSILSDAKKNLIIMHPLPRNTEISTAVDNDPRAAYFRQMEYGLYMRMALLELLLT</sequence>
<dbReference type="SMART" id="SM01097">
    <property type="entry name" value="CPSase_sm_chain"/>
    <property type="match status" value="1"/>
</dbReference>
<dbReference type="FunFam" id="1.10.1030.10:FF:000002">
    <property type="entry name" value="Carbamoyl-phosphate synthase large chain"/>
    <property type="match status" value="1"/>
</dbReference>
<evidence type="ECO:0000256" key="24">
    <source>
        <dbReference type="ARBA" id="ARBA00043984"/>
    </source>
</evidence>
<evidence type="ECO:0000256" key="30">
    <source>
        <dbReference type="ARBA" id="ARBA00049534"/>
    </source>
</evidence>
<dbReference type="EC" id="3.5.1.2" evidence="7"/>
<keyword evidence="20" id="KW-0464">Manganese</keyword>
<dbReference type="GO" id="GO:0016597">
    <property type="term" value="F:amino acid binding"/>
    <property type="evidence" value="ECO:0007669"/>
    <property type="project" value="InterPro"/>
</dbReference>
<protein>
    <recommendedName>
        <fullName evidence="33">Carbamoyl phosphate synthase arginine-specific large chain</fullName>
        <ecNumber evidence="8">2.1.3.2</ecNumber>
        <ecNumber evidence="7">3.5.1.2</ecNumber>
        <ecNumber evidence="26">6.3.4.16</ecNumber>
        <ecNumber evidence="6">6.3.5.5</ecNumber>
    </recommendedName>
    <alternativeName>
        <fullName evidence="32">Carbamoyl phosphate synthase pyrimidine-specific large chain</fullName>
    </alternativeName>
</protein>
<dbReference type="NCBIfam" id="NF002032">
    <property type="entry name" value="PRK00856.1"/>
    <property type="match status" value="1"/>
</dbReference>
<dbReference type="InterPro" id="IPR006275">
    <property type="entry name" value="CPSase_lsu"/>
</dbReference>
<feature type="domain" description="MGS-like" evidence="35">
    <location>
        <begin position="1324"/>
        <end position="1506"/>
    </location>
</feature>
<dbReference type="NCBIfam" id="NF009455">
    <property type="entry name" value="PRK12815.1"/>
    <property type="match status" value="1"/>
</dbReference>
<dbReference type="PRINTS" id="PR00099">
    <property type="entry name" value="CPSGATASE"/>
</dbReference>
<evidence type="ECO:0000256" key="15">
    <source>
        <dbReference type="ARBA" id="ARBA00022741"/>
    </source>
</evidence>
<dbReference type="EC" id="6.3.5.5" evidence="6"/>
<dbReference type="InterPro" id="IPR006132">
    <property type="entry name" value="Asp/Orn_carbamoyltranf_P-bd"/>
</dbReference>
<dbReference type="SUPFAM" id="SSF56059">
    <property type="entry name" value="Glutathione synthetase ATP-binding domain-like"/>
    <property type="match status" value="2"/>
</dbReference>
<dbReference type="InterPro" id="IPR005479">
    <property type="entry name" value="CPAse_ATP-bd"/>
</dbReference>
<dbReference type="SUPFAM" id="SSF53671">
    <property type="entry name" value="Aspartate/ornithine carbamoyltransferase"/>
    <property type="match status" value="1"/>
</dbReference>
<feature type="domain" description="ATP-grasp" evidence="34">
    <location>
        <begin position="1060"/>
        <end position="1251"/>
    </location>
</feature>
<dbReference type="Gene3D" id="3.40.50.20">
    <property type="match status" value="2"/>
</dbReference>
<evidence type="ECO:0000256" key="33">
    <source>
        <dbReference type="ARBA" id="ARBA00074189"/>
    </source>
</evidence>
<dbReference type="SMART" id="SM01096">
    <property type="entry name" value="CPSase_L_D3"/>
    <property type="match status" value="1"/>
</dbReference>
<dbReference type="InterPro" id="IPR036480">
    <property type="entry name" value="CarbP_synth_ssu_N_sf"/>
</dbReference>
<dbReference type="InterPro" id="IPR002082">
    <property type="entry name" value="Asp_carbamoyltransf"/>
</dbReference>
<comment type="pathway">
    <text evidence="3">Pyrimidine metabolism; UMP biosynthesis via de novo pathway; (S)-dihydroorotate from bicarbonate: step 2/3.</text>
</comment>
<dbReference type="NCBIfam" id="TIGR00670">
    <property type="entry name" value="asp_carb_tr"/>
    <property type="match status" value="1"/>
</dbReference>
<dbReference type="Gene3D" id="3.20.20.140">
    <property type="entry name" value="Metal-dependent hydrolases"/>
    <property type="match status" value="1"/>
</dbReference>
<evidence type="ECO:0000256" key="18">
    <source>
        <dbReference type="ARBA" id="ARBA00022842"/>
    </source>
</evidence>
<dbReference type="PROSITE" id="PS50975">
    <property type="entry name" value="ATP_GRASP"/>
    <property type="match status" value="2"/>
</dbReference>
<comment type="catalytic activity">
    <reaction evidence="28">
        <text>hydrogencarbonate + L-glutamine + 2 ATP + H2O = carbamoyl phosphate + L-glutamate + 2 ADP + phosphate + 2 H(+)</text>
        <dbReference type="Rhea" id="RHEA:18633"/>
        <dbReference type="ChEBI" id="CHEBI:15377"/>
        <dbReference type="ChEBI" id="CHEBI:15378"/>
        <dbReference type="ChEBI" id="CHEBI:17544"/>
        <dbReference type="ChEBI" id="CHEBI:29985"/>
        <dbReference type="ChEBI" id="CHEBI:30616"/>
        <dbReference type="ChEBI" id="CHEBI:43474"/>
        <dbReference type="ChEBI" id="CHEBI:58228"/>
        <dbReference type="ChEBI" id="CHEBI:58359"/>
        <dbReference type="ChEBI" id="CHEBI:456216"/>
        <dbReference type="EC" id="6.3.5.5"/>
    </reaction>
</comment>
<dbReference type="InterPro" id="IPR036901">
    <property type="entry name" value="Asp/Orn_carbamoylTrfase_sf"/>
</dbReference>
<evidence type="ECO:0000256" key="17">
    <source>
        <dbReference type="ARBA" id="ARBA00022840"/>
    </source>
</evidence>
<keyword evidence="11" id="KW-0028">Amino-acid biosynthesis</keyword>
<dbReference type="PANTHER" id="PTHR11405">
    <property type="entry name" value="CARBAMOYLTRANSFERASE FAMILY MEMBER"/>
    <property type="match status" value="1"/>
</dbReference>
<dbReference type="NCBIfam" id="TIGR01368">
    <property type="entry name" value="CPSaseIIsmall"/>
    <property type="match status" value="1"/>
</dbReference>
<keyword evidence="12" id="KW-0808">Transferase</keyword>
<dbReference type="InterPro" id="IPR005480">
    <property type="entry name" value="CPSase_lsu_oligo"/>
</dbReference>
<evidence type="ECO:0000256" key="16">
    <source>
        <dbReference type="ARBA" id="ARBA00022801"/>
    </source>
</evidence>
<dbReference type="Pfam" id="PF00117">
    <property type="entry name" value="GATase"/>
    <property type="match status" value="1"/>
</dbReference>
<dbReference type="GO" id="GO:0006541">
    <property type="term" value="P:glutamine metabolic process"/>
    <property type="evidence" value="ECO:0007669"/>
    <property type="project" value="InterPro"/>
</dbReference>
<dbReference type="InterPro" id="IPR006274">
    <property type="entry name" value="CarbamoylP_synth_ssu"/>
</dbReference>
<evidence type="ECO:0000256" key="8">
    <source>
        <dbReference type="ARBA" id="ARBA00013008"/>
    </source>
</evidence>
<feature type="domain" description="ATP-grasp" evidence="34">
    <location>
        <begin position="524"/>
        <end position="717"/>
    </location>
</feature>
<evidence type="ECO:0000256" key="27">
    <source>
        <dbReference type="ARBA" id="ARBA00047359"/>
    </source>
</evidence>
<evidence type="ECO:0000256" key="13">
    <source>
        <dbReference type="ARBA" id="ARBA00022723"/>
    </source>
</evidence>
<dbReference type="FunFam" id="3.30.470.20:FF:000001">
    <property type="entry name" value="Carbamoyl-phosphate synthase large chain"/>
    <property type="match status" value="1"/>
</dbReference>
<dbReference type="Pfam" id="PF02729">
    <property type="entry name" value="OTCace_N"/>
    <property type="match status" value="1"/>
</dbReference>
<dbReference type="PRINTS" id="PR00098">
    <property type="entry name" value="CPSASE"/>
</dbReference>
<evidence type="ECO:0000256" key="25">
    <source>
        <dbReference type="ARBA" id="ARBA00043998"/>
    </source>
</evidence>
<dbReference type="PRINTS" id="PR00100">
    <property type="entry name" value="AOTCASE"/>
</dbReference>